<dbReference type="InterPro" id="IPR003856">
    <property type="entry name" value="LPS_length_determ_N"/>
</dbReference>
<keyword evidence="2" id="KW-1003">Cell membrane</keyword>
<dbReference type="AlphaFoldDB" id="A0A538TY40"/>
<dbReference type="InterPro" id="IPR050445">
    <property type="entry name" value="Bact_polysacc_biosynth/exp"/>
</dbReference>
<evidence type="ECO:0000259" key="7">
    <source>
        <dbReference type="Pfam" id="PF02706"/>
    </source>
</evidence>
<evidence type="ECO:0000313" key="9">
    <source>
        <dbReference type="Proteomes" id="UP000316609"/>
    </source>
</evidence>
<keyword evidence="5 6" id="KW-0472">Membrane</keyword>
<sequence>MNSAPASGGAVPPPHRRVEEEGLGEYVRVVMRHRWLIVGLCLVSLAVACVITLRTPRWYDSTATILVPKEAGPAGLLGGLAASAFLQQASGLSVPSLAPNRDMFVSILKSRRIAQAVVDRFALATRYRTRYPEDALRRLQNLTQIVVTKEGVIVVRVEDTDPNAAAEMANFYVDQLDRLVARFNTGEAGRQRTFVTEQLARAKGDLGAAEEALRRFQESNRAIVLQDQTRGAIEAAARLKGEIMAAEVQLQVLRSFATDVNPEIVVILRRIDQMKRQLAQVEYGDSTGRSSGGAGRRDFSVPFSRVPEVGLELARYTRDVKVQETLVTLLTQQLEQVRIAEAKDIPIVQVLDPAVPASRHVRPSFVINLGVTAAASFLVSALLAFVVEAVRRSLGRGFAA</sequence>
<dbReference type="Pfam" id="PF02706">
    <property type="entry name" value="Wzz"/>
    <property type="match status" value="1"/>
</dbReference>
<keyword evidence="3 6" id="KW-0812">Transmembrane</keyword>
<protein>
    <recommendedName>
        <fullName evidence="7">Polysaccharide chain length determinant N-terminal domain-containing protein</fullName>
    </recommendedName>
</protein>
<comment type="subcellular location">
    <subcellularLocation>
        <location evidence="1">Cell membrane</location>
        <topology evidence="1">Multi-pass membrane protein</topology>
    </subcellularLocation>
</comment>
<comment type="caution">
    <text evidence="8">The sequence shown here is derived from an EMBL/GenBank/DDBJ whole genome shotgun (WGS) entry which is preliminary data.</text>
</comment>
<dbReference type="GO" id="GO:0004713">
    <property type="term" value="F:protein tyrosine kinase activity"/>
    <property type="evidence" value="ECO:0007669"/>
    <property type="project" value="TreeGrafter"/>
</dbReference>
<dbReference type="EMBL" id="VBOY01000009">
    <property type="protein sequence ID" value="TMQ68439.1"/>
    <property type="molecule type" value="Genomic_DNA"/>
</dbReference>
<dbReference type="Proteomes" id="UP000316609">
    <property type="component" value="Unassembled WGS sequence"/>
</dbReference>
<evidence type="ECO:0000256" key="5">
    <source>
        <dbReference type="ARBA" id="ARBA00023136"/>
    </source>
</evidence>
<feature type="transmembrane region" description="Helical" evidence="6">
    <location>
        <begin position="35"/>
        <end position="53"/>
    </location>
</feature>
<accession>A0A538TY40</accession>
<dbReference type="PANTHER" id="PTHR32309:SF13">
    <property type="entry name" value="FERRIC ENTEROBACTIN TRANSPORT PROTEIN FEPE"/>
    <property type="match status" value="1"/>
</dbReference>
<evidence type="ECO:0000256" key="4">
    <source>
        <dbReference type="ARBA" id="ARBA00022989"/>
    </source>
</evidence>
<feature type="transmembrane region" description="Helical" evidence="6">
    <location>
        <begin position="365"/>
        <end position="387"/>
    </location>
</feature>
<feature type="domain" description="Polysaccharide chain length determinant N-terminal" evidence="7">
    <location>
        <begin position="23"/>
        <end position="119"/>
    </location>
</feature>
<organism evidence="8 9">
    <name type="scientific">Eiseniibacteriota bacterium</name>
    <dbReference type="NCBI Taxonomy" id="2212470"/>
    <lineage>
        <taxon>Bacteria</taxon>
        <taxon>Candidatus Eiseniibacteriota</taxon>
    </lineage>
</organism>
<dbReference type="GO" id="GO:0005886">
    <property type="term" value="C:plasma membrane"/>
    <property type="evidence" value="ECO:0007669"/>
    <property type="project" value="UniProtKB-SubCell"/>
</dbReference>
<evidence type="ECO:0000256" key="6">
    <source>
        <dbReference type="SAM" id="Phobius"/>
    </source>
</evidence>
<evidence type="ECO:0000313" key="8">
    <source>
        <dbReference type="EMBL" id="TMQ68439.1"/>
    </source>
</evidence>
<keyword evidence="4 6" id="KW-1133">Transmembrane helix</keyword>
<dbReference type="PANTHER" id="PTHR32309">
    <property type="entry name" value="TYROSINE-PROTEIN KINASE"/>
    <property type="match status" value="1"/>
</dbReference>
<proteinExistence type="predicted"/>
<gene>
    <name evidence="8" type="ORF">E6K78_01135</name>
</gene>
<name>A0A538TY40_UNCEI</name>
<evidence type="ECO:0000256" key="3">
    <source>
        <dbReference type="ARBA" id="ARBA00022692"/>
    </source>
</evidence>
<reference evidence="8 9" key="1">
    <citation type="journal article" date="2019" name="Nat. Microbiol.">
        <title>Mediterranean grassland soil C-N compound turnover is dependent on rainfall and depth, and is mediated by genomically divergent microorganisms.</title>
        <authorList>
            <person name="Diamond S."/>
            <person name="Andeer P.F."/>
            <person name="Li Z."/>
            <person name="Crits-Christoph A."/>
            <person name="Burstein D."/>
            <person name="Anantharaman K."/>
            <person name="Lane K.R."/>
            <person name="Thomas B.C."/>
            <person name="Pan C."/>
            <person name="Northen T.R."/>
            <person name="Banfield J.F."/>
        </authorList>
    </citation>
    <scope>NUCLEOTIDE SEQUENCE [LARGE SCALE GENOMIC DNA]</scope>
    <source>
        <strain evidence="8">WS_8</strain>
    </source>
</reference>
<evidence type="ECO:0000256" key="1">
    <source>
        <dbReference type="ARBA" id="ARBA00004651"/>
    </source>
</evidence>
<evidence type="ECO:0000256" key="2">
    <source>
        <dbReference type="ARBA" id="ARBA00022475"/>
    </source>
</evidence>